<evidence type="ECO:0000256" key="8">
    <source>
        <dbReference type="ARBA" id="ARBA00023196"/>
    </source>
</evidence>
<dbReference type="Gene3D" id="1.10.287.80">
    <property type="entry name" value="ATP synthase, gamma subunit, helix hairpin domain"/>
    <property type="match status" value="1"/>
</dbReference>
<dbReference type="EMBL" id="PCSE01000054">
    <property type="protein sequence ID" value="PIP34647.1"/>
    <property type="molecule type" value="Genomic_DNA"/>
</dbReference>
<evidence type="ECO:0000313" key="11">
    <source>
        <dbReference type="Proteomes" id="UP000231408"/>
    </source>
</evidence>
<dbReference type="Gene3D" id="3.40.1380.10">
    <property type="match status" value="1"/>
</dbReference>
<evidence type="ECO:0000256" key="3">
    <source>
        <dbReference type="ARBA" id="ARBA00007681"/>
    </source>
</evidence>
<evidence type="ECO:0000256" key="6">
    <source>
        <dbReference type="ARBA" id="ARBA00023065"/>
    </source>
</evidence>
<proteinExistence type="inferred from homology"/>
<name>A0A2G9ZN85_9BACT</name>
<comment type="caution">
    <text evidence="10">The sequence shown here is derived from an EMBL/GenBank/DDBJ whole genome shotgun (WGS) entry which is preliminary data.</text>
</comment>
<keyword evidence="4" id="KW-0813">Transport</keyword>
<dbReference type="InterPro" id="IPR000131">
    <property type="entry name" value="ATP_synth_F1_gsu"/>
</dbReference>
<comment type="similarity">
    <text evidence="3">Belongs to the ATPase gamma chain family.</text>
</comment>
<dbReference type="AlphaFoldDB" id="A0A2G9ZN85"/>
<evidence type="ECO:0000256" key="7">
    <source>
        <dbReference type="ARBA" id="ARBA00023136"/>
    </source>
</evidence>
<keyword evidence="9" id="KW-0066">ATP synthesis</keyword>
<comment type="function">
    <text evidence="1">Produces ATP from ADP in the presence of a proton gradient across the membrane. The gamma chain is believed to be important in regulating ATPase activity and the flow of protons through the CF(0) complex.</text>
</comment>
<sequence>MDRIVPRLIEVQLYQALLESNASEHSARMTAMHQATESASDMVSELTLFYNKARQSSITAEIAEISAGANALA</sequence>
<keyword evidence="8" id="KW-0139">CF(1)</keyword>
<evidence type="ECO:0000313" key="10">
    <source>
        <dbReference type="EMBL" id="PIP34647.1"/>
    </source>
</evidence>
<dbReference type="SUPFAM" id="SSF52943">
    <property type="entry name" value="ATP synthase (F1-ATPase), gamma subunit"/>
    <property type="match status" value="1"/>
</dbReference>
<dbReference type="InterPro" id="IPR023632">
    <property type="entry name" value="ATP_synth_F1_gsu_CS"/>
</dbReference>
<dbReference type="PROSITE" id="PS00153">
    <property type="entry name" value="ATPASE_GAMMA"/>
    <property type="match status" value="1"/>
</dbReference>
<dbReference type="GO" id="GO:0045259">
    <property type="term" value="C:proton-transporting ATP synthase complex"/>
    <property type="evidence" value="ECO:0007669"/>
    <property type="project" value="UniProtKB-KW"/>
</dbReference>
<dbReference type="PANTHER" id="PTHR11693:SF22">
    <property type="entry name" value="ATP SYNTHASE SUBUNIT GAMMA, MITOCHONDRIAL"/>
    <property type="match status" value="1"/>
</dbReference>
<evidence type="ECO:0000256" key="9">
    <source>
        <dbReference type="ARBA" id="ARBA00023310"/>
    </source>
</evidence>
<accession>A0A2G9ZN85</accession>
<evidence type="ECO:0000256" key="4">
    <source>
        <dbReference type="ARBA" id="ARBA00022448"/>
    </source>
</evidence>
<evidence type="ECO:0008006" key="12">
    <source>
        <dbReference type="Google" id="ProtNLM"/>
    </source>
</evidence>
<gene>
    <name evidence="10" type="ORF">COX21_01785</name>
</gene>
<evidence type="ECO:0000256" key="5">
    <source>
        <dbReference type="ARBA" id="ARBA00022781"/>
    </source>
</evidence>
<dbReference type="Proteomes" id="UP000231408">
    <property type="component" value="Unassembled WGS sequence"/>
</dbReference>
<dbReference type="GO" id="GO:0046933">
    <property type="term" value="F:proton-transporting ATP synthase activity, rotational mechanism"/>
    <property type="evidence" value="ECO:0007669"/>
    <property type="project" value="InterPro"/>
</dbReference>
<dbReference type="InterPro" id="IPR035968">
    <property type="entry name" value="ATP_synth_F1_ATPase_gsu"/>
</dbReference>
<keyword evidence="6" id="KW-0406">Ion transport</keyword>
<evidence type="ECO:0000256" key="1">
    <source>
        <dbReference type="ARBA" id="ARBA00003456"/>
    </source>
</evidence>
<dbReference type="Pfam" id="PF00231">
    <property type="entry name" value="ATP-synt"/>
    <property type="match status" value="1"/>
</dbReference>
<keyword evidence="5" id="KW-0375">Hydrogen ion transport</keyword>
<dbReference type="PRINTS" id="PR00126">
    <property type="entry name" value="ATPASEGAMMA"/>
</dbReference>
<protein>
    <recommendedName>
        <fullName evidence="12">F0F1 ATP synthase subunit gamma</fullName>
    </recommendedName>
</protein>
<reference evidence="10 11" key="1">
    <citation type="submission" date="2017-09" db="EMBL/GenBank/DDBJ databases">
        <title>Depth-based differentiation of microbial function through sediment-hosted aquifers and enrichment of novel symbionts in the deep terrestrial subsurface.</title>
        <authorList>
            <person name="Probst A.J."/>
            <person name="Ladd B."/>
            <person name="Jarett J.K."/>
            <person name="Geller-Mcgrath D.E."/>
            <person name="Sieber C.M."/>
            <person name="Emerson J.B."/>
            <person name="Anantharaman K."/>
            <person name="Thomas B.C."/>
            <person name="Malmstrom R."/>
            <person name="Stieglmeier M."/>
            <person name="Klingl A."/>
            <person name="Woyke T."/>
            <person name="Ryan C.M."/>
            <person name="Banfield J.F."/>
        </authorList>
    </citation>
    <scope>NUCLEOTIDE SEQUENCE [LARGE SCALE GENOMIC DNA]</scope>
    <source>
        <strain evidence="10">CG23_combo_of_CG06-09_8_20_14_all_41_10</strain>
    </source>
</reference>
<comment type="subcellular location">
    <subcellularLocation>
        <location evidence="2">Membrane</location>
        <topology evidence="2">Peripheral membrane protein</topology>
    </subcellularLocation>
</comment>
<organism evidence="10 11">
    <name type="scientific">Candidatus Falkowbacteria bacterium CG23_combo_of_CG06-09_8_20_14_all_41_10</name>
    <dbReference type="NCBI Taxonomy" id="1974571"/>
    <lineage>
        <taxon>Bacteria</taxon>
        <taxon>Candidatus Falkowiibacteriota</taxon>
    </lineage>
</organism>
<keyword evidence="7" id="KW-0472">Membrane</keyword>
<evidence type="ECO:0000256" key="2">
    <source>
        <dbReference type="ARBA" id="ARBA00004170"/>
    </source>
</evidence>
<dbReference type="PANTHER" id="PTHR11693">
    <property type="entry name" value="ATP SYNTHASE GAMMA CHAIN"/>
    <property type="match status" value="1"/>
</dbReference>